<feature type="compositionally biased region" description="Basic and acidic residues" evidence="13">
    <location>
        <begin position="79"/>
        <end position="94"/>
    </location>
</feature>
<dbReference type="InterPro" id="IPR031981">
    <property type="entry name" value="MIEAP_C"/>
</dbReference>
<keyword evidence="8" id="KW-0175">Coiled coil</keyword>
<organism evidence="15 16">
    <name type="scientific">Potamilus streckersoni</name>
    <dbReference type="NCBI Taxonomy" id="2493646"/>
    <lineage>
        <taxon>Eukaryota</taxon>
        <taxon>Metazoa</taxon>
        <taxon>Spiralia</taxon>
        <taxon>Lophotrochozoa</taxon>
        <taxon>Mollusca</taxon>
        <taxon>Bivalvia</taxon>
        <taxon>Autobranchia</taxon>
        <taxon>Heteroconchia</taxon>
        <taxon>Palaeoheterodonta</taxon>
        <taxon>Unionida</taxon>
        <taxon>Unionoidea</taxon>
        <taxon>Unionidae</taxon>
        <taxon>Ambleminae</taxon>
        <taxon>Lampsilini</taxon>
        <taxon>Potamilus</taxon>
    </lineage>
</organism>
<evidence type="ECO:0000256" key="8">
    <source>
        <dbReference type="ARBA" id="ARBA00023054"/>
    </source>
</evidence>
<evidence type="ECO:0000313" key="16">
    <source>
        <dbReference type="Proteomes" id="UP001195483"/>
    </source>
</evidence>
<feature type="compositionally biased region" description="Basic and acidic residues" evidence="13">
    <location>
        <begin position="158"/>
        <end position="170"/>
    </location>
</feature>
<accession>A0AAE0RVN3</accession>
<dbReference type="GO" id="GO:0005759">
    <property type="term" value="C:mitochondrial matrix"/>
    <property type="evidence" value="ECO:0007669"/>
    <property type="project" value="UniProtKB-SubCell"/>
</dbReference>
<feature type="compositionally biased region" description="Basic and acidic residues" evidence="13">
    <location>
        <begin position="46"/>
        <end position="57"/>
    </location>
</feature>
<evidence type="ECO:0000313" key="15">
    <source>
        <dbReference type="EMBL" id="KAK3580461.1"/>
    </source>
</evidence>
<evidence type="ECO:0000256" key="9">
    <source>
        <dbReference type="ARBA" id="ARBA00023121"/>
    </source>
</evidence>
<feature type="compositionally biased region" description="Basic and acidic residues" evidence="13">
    <location>
        <begin position="224"/>
        <end position="242"/>
    </location>
</feature>
<keyword evidence="16" id="KW-1185">Reference proteome</keyword>
<keyword evidence="6" id="KW-0963">Cytoplasm</keyword>
<sequence>MGICWDKITGRKDSEKSKKRVNNVMPDRNSALSPKNVSTLPPIRPANKEKTEHDGHMKSRKIGTTITPSNSSEVMEWTASKKAEEVKSTSERQSYKGKHKQQVHKVNEEIGHTSQFHKSASTKTSFLQLEASKDFQDGQKKRESDTAKWDLKGTPNETKNDTKNPNERPRTTSSVFLEESALGERIVSAKLGRSNNQWTDFEAVPETMESETASVDGMSNTNGSKKDIRPSHSKNDADEKGNDALNADRCTEDLQKKPIKKGRSKRKIKELEDRVTTLTEEKNTLLNRLSEIGAMKLINNNPKITDLSDANRPEKLVEQFAELYDNEWTDAYEHLTKTQAKPMDKSADLLLQSLKEAYKICLSSTNQKGIQLREAMLSYVGLSEEDSIEIELQEIEKRIWEYRKKKSQTNIARVGKEVRERLRALFKQLETELSKSVSIYIDECVRICWYMCIKNPPMHLDFGENEKKTTTVNETSVLRYFNKTKFMSYTKDGEYIHYVVWPALFLHDGGNMMRKGVAQGSPVISNTLVDVKG</sequence>
<dbReference type="Proteomes" id="UP001195483">
    <property type="component" value="Unassembled WGS sequence"/>
</dbReference>
<evidence type="ECO:0000256" key="11">
    <source>
        <dbReference type="ARBA" id="ARBA00023136"/>
    </source>
</evidence>
<evidence type="ECO:0000256" key="12">
    <source>
        <dbReference type="ARBA" id="ARBA00032687"/>
    </source>
</evidence>
<dbReference type="PANTHER" id="PTHR21771:SF0">
    <property type="entry name" value="MITOCHONDRIA-EATING PROTEIN"/>
    <property type="match status" value="1"/>
</dbReference>
<feature type="region of interest" description="Disordered" evidence="13">
    <location>
        <begin position="131"/>
        <end position="179"/>
    </location>
</feature>
<feature type="compositionally biased region" description="Polar residues" evidence="13">
    <location>
        <begin position="62"/>
        <end position="73"/>
    </location>
</feature>
<protein>
    <recommendedName>
        <fullName evidence="5">Mitochondria-eating protein</fullName>
    </recommendedName>
    <alternativeName>
        <fullName evidence="12">Spermatogenesis-associated protein 18</fullName>
    </alternativeName>
</protein>
<feature type="region of interest" description="Disordered" evidence="13">
    <location>
        <begin position="1"/>
        <end position="104"/>
    </location>
</feature>
<dbReference type="EMBL" id="JAEAOA010002071">
    <property type="protein sequence ID" value="KAK3580461.1"/>
    <property type="molecule type" value="Genomic_DNA"/>
</dbReference>
<dbReference type="GO" id="GO:0035695">
    <property type="term" value="P:mitophagy by internal vacuole formation"/>
    <property type="evidence" value="ECO:0007669"/>
    <property type="project" value="TreeGrafter"/>
</dbReference>
<evidence type="ECO:0000256" key="5">
    <source>
        <dbReference type="ARBA" id="ARBA00019863"/>
    </source>
</evidence>
<evidence type="ECO:0000256" key="7">
    <source>
        <dbReference type="ARBA" id="ARBA00022787"/>
    </source>
</evidence>
<feature type="compositionally biased region" description="Basic and acidic residues" evidence="13">
    <location>
        <begin position="131"/>
        <end position="151"/>
    </location>
</feature>
<keyword evidence="9" id="KW-0446">Lipid-binding</keyword>
<dbReference type="AlphaFoldDB" id="A0AAE0RVN3"/>
<comment type="subcellular location">
    <subcellularLocation>
        <location evidence="3">Cytoplasm</location>
    </subcellularLocation>
    <subcellularLocation>
        <location evidence="2">Mitochondrion matrix</location>
    </subcellularLocation>
    <subcellularLocation>
        <location evidence="1">Mitochondrion outer membrane</location>
    </subcellularLocation>
</comment>
<feature type="compositionally biased region" description="Polar residues" evidence="13">
    <location>
        <begin position="30"/>
        <end position="39"/>
    </location>
</feature>
<dbReference type="GO" id="GO:0005741">
    <property type="term" value="C:mitochondrial outer membrane"/>
    <property type="evidence" value="ECO:0007669"/>
    <property type="project" value="UniProtKB-SubCell"/>
</dbReference>
<dbReference type="InterPro" id="IPR026169">
    <property type="entry name" value="MIEAP"/>
</dbReference>
<name>A0AAE0RVN3_9BIVA</name>
<evidence type="ECO:0000256" key="6">
    <source>
        <dbReference type="ARBA" id="ARBA00022490"/>
    </source>
</evidence>
<gene>
    <name evidence="15" type="ORF">CHS0354_035503</name>
</gene>
<keyword evidence="11" id="KW-0472">Membrane</keyword>
<reference evidence="15" key="2">
    <citation type="journal article" date="2021" name="Genome Biol. Evol.">
        <title>Developing a high-quality reference genome for a parasitic bivalve with doubly uniparental inheritance (Bivalvia: Unionida).</title>
        <authorList>
            <person name="Smith C.H."/>
        </authorList>
    </citation>
    <scope>NUCLEOTIDE SEQUENCE</scope>
    <source>
        <strain evidence="15">CHS0354</strain>
        <tissue evidence="15">Mantle</tissue>
    </source>
</reference>
<feature type="compositionally biased region" description="Basic residues" evidence="13">
    <location>
        <begin position="257"/>
        <end position="267"/>
    </location>
</feature>
<dbReference type="GO" id="GO:0035694">
    <property type="term" value="P:mitochondrial protein catabolic process"/>
    <property type="evidence" value="ECO:0007669"/>
    <property type="project" value="InterPro"/>
</dbReference>
<feature type="compositionally biased region" description="Polar residues" evidence="13">
    <location>
        <begin position="210"/>
        <end position="223"/>
    </location>
</feature>
<feature type="region of interest" description="Disordered" evidence="13">
    <location>
        <begin position="207"/>
        <end position="267"/>
    </location>
</feature>
<comment type="caution">
    <text evidence="15">The sequence shown here is derived from an EMBL/GenBank/DDBJ whole genome shotgun (WGS) entry which is preliminary data.</text>
</comment>
<dbReference type="GO" id="GO:0008289">
    <property type="term" value="F:lipid binding"/>
    <property type="evidence" value="ECO:0007669"/>
    <property type="project" value="UniProtKB-KW"/>
</dbReference>
<evidence type="ECO:0000256" key="4">
    <source>
        <dbReference type="ARBA" id="ARBA00008233"/>
    </source>
</evidence>
<evidence type="ECO:0000256" key="2">
    <source>
        <dbReference type="ARBA" id="ARBA00004305"/>
    </source>
</evidence>
<evidence type="ECO:0000256" key="10">
    <source>
        <dbReference type="ARBA" id="ARBA00023128"/>
    </source>
</evidence>
<dbReference type="PANTHER" id="PTHR21771">
    <property type="entry name" value="MITOCHONDRIA-EATING PROTEIN-RELATED"/>
    <property type="match status" value="1"/>
</dbReference>
<reference evidence="15" key="1">
    <citation type="journal article" date="2021" name="Genome Biol. Evol.">
        <title>A High-Quality Reference Genome for a Parasitic Bivalve with Doubly Uniparental Inheritance (Bivalvia: Unionida).</title>
        <authorList>
            <person name="Smith C.H."/>
        </authorList>
    </citation>
    <scope>NUCLEOTIDE SEQUENCE</scope>
    <source>
        <strain evidence="15">CHS0354</strain>
    </source>
</reference>
<keyword evidence="10" id="KW-0496">Mitochondrion</keyword>
<keyword evidence="7" id="KW-1000">Mitochondrion outer membrane</keyword>
<evidence type="ECO:0000256" key="1">
    <source>
        <dbReference type="ARBA" id="ARBA00004294"/>
    </source>
</evidence>
<proteinExistence type="inferred from homology"/>
<evidence type="ECO:0000256" key="3">
    <source>
        <dbReference type="ARBA" id="ARBA00004496"/>
    </source>
</evidence>
<evidence type="ECO:0000259" key="14">
    <source>
        <dbReference type="Pfam" id="PF16026"/>
    </source>
</evidence>
<evidence type="ECO:0000256" key="13">
    <source>
        <dbReference type="SAM" id="MobiDB-lite"/>
    </source>
</evidence>
<reference evidence="15" key="3">
    <citation type="submission" date="2023-05" db="EMBL/GenBank/DDBJ databases">
        <authorList>
            <person name="Smith C.H."/>
        </authorList>
    </citation>
    <scope>NUCLEOTIDE SEQUENCE</scope>
    <source>
        <strain evidence="15">CHS0354</strain>
        <tissue evidence="15">Mantle</tissue>
    </source>
</reference>
<comment type="similarity">
    <text evidence="4">Belongs to the MIEAP family.</text>
</comment>
<dbReference type="Pfam" id="PF16026">
    <property type="entry name" value="MIEAP"/>
    <property type="match status" value="1"/>
</dbReference>
<feature type="domain" description="Mitochondria-eating protein C-terminal" evidence="14">
    <location>
        <begin position="312"/>
        <end position="518"/>
    </location>
</feature>